<accession>E5Y8D1</accession>
<dbReference type="EMBL" id="ADCP02000001">
    <property type="protein sequence ID" value="EFV43757.2"/>
    <property type="molecule type" value="Genomic_DNA"/>
</dbReference>
<gene>
    <name evidence="2" type="ORF">HMPREF0179_02449</name>
</gene>
<reference evidence="2 3" key="1">
    <citation type="submission" date="2010-10" db="EMBL/GenBank/DDBJ databases">
        <authorList>
            <consortium name="The Broad Institute Genome Sequencing Platform"/>
            <person name="Ward D."/>
            <person name="Earl A."/>
            <person name="Feldgarden M."/>
            <person name="Young S.K."/>
            <person name="Gargeya S."/>
            <person name="Zeng Q."/>
            <person name="Alvarado L."/>
            <person name="Berlin A."/>
            <person name="Bochicchio J."/>
            <person name="Chapman S.B."/>
            <person name="Chen Z."/>
            <person name="Freedman E."/>
            <person name="Gellesch M."/>
            <person name="Goldberg J."/>
            <person name="Griggs A."/>
            <person name="Gujja S."/>
            <person name="Heilman E."/>
            <person name="Heiman D."/>
            <person name="Howarth C."/>
            <person name="Mehta T."/>
            <person name="Neiman D."/>
            <person name="Pearson M."/>
            <person name="Roberts A."/>
            <person name="Saif S."/>
            <person name="Shea T."/>
            <person name="Shenoy N."/>
            <person name="Sisk P."/>
            <person name="Stolte C."/>
            <person name="Sykes S."/>
            <person name="White J."/>
            <person name="Yandava C."/>
            <person name="Allen-Vercoe E."/>
            <person name="Sibley C."/>
            <person name="Ambrose C.E."/>
            <person name="Strauss J."/>
            <person name="Daigneault M."/>
            <person name="Haas B."/>
            <person name="Nusbaum C."/>
            <person name="Birren B."/>
        </authorList>
    </citation>
    <scope>NUCLEOTIDE SEQUENCE [LARGE SCALE GENOMIC DNA]</scope>
    <source>
        <strain evidence="2 3">3_1_6</strain>
    </source>
</reference>
<dbReference type="Proteomes" id="UP000006034">
    <property type="component" value="Unassembled WGS sequence"/>
</dbReference>
<evidence type="ECO:0000256" key="1">
    <source>
        <dbReference type="SAM" id="MobiDB-lite"/>
    </source>
</evidence>
<sequence>MNLPYMPGVRRVSPAGLPCDPGRVESGVRKRFRFIALLTLAVFMAGGTAASAATIANHMDYPVEGFSLWCQDPQQHWIERKLTGHLDMEQKAAVTLPEDPCFFLEADMGDYLLSFPIKQELQGEDLLDTSCMPDPTLEVYRKAEPLFIADGEEKDRALERDPDRNPPEVVPIGRLLDTFKGGMSEQECLMYGIPLRRESYNDSQNFSLKTAMVSDGVVWHGIISLYKDAETNIIGLSLTTPLSEGALEKLFSALSGRAYKHVALGDDGPVYMDDPILSPDPAVRKEAIRNMLAQLTVPNADPYDTHFEPDSPECREKDAKKEQNEAQAACKELSADIRIAPGSDRIELFLQEGEESAE</sequence>
<dbReference type="RefSeq" id="WP_016360682.1">
    <property type="nucleotide sequence ID" value="NZ_KE150238.1"/>
</dbReference>
<dbReference type="AlphaFoldDB" id="E5Y8D1"/>
<feature type="region of interest" description="Disordered" evidence="1">
    <location>
        <begin position="299"/>
        <end position="324"/>
    </location>
</feature>
<organism evidence="2 3">
    <name type="scientific">Bilophila wadsworthia (strain 3_1_6)</name>
    <dbReference type="NCBI Taxonomy" id="563192"/>
    <lineage>
        <taxon>Bacteria</taxon>
        <taxon>Pseudomonadati</taxon>
        <taxon>Thermodesulfobacteriota</taxon>
        <taxon>Desulfovibrionia</taxon>
        <taxon>Desulfovibrionales</taxon>
        <taxon>Desulfovibrionaceae</taxon>
        <taxon>Bilophila</taxon>
    </lineage>
</organism>
<name>E5Y8D1_BILW3</name>
<protein>
    <submittedName>
        <fullName evidence="2">Uncharacterized protein</fullName>
    </submittedName>
</protein>
<evidence type="ECO:0000313" key="2">
    <source>
        <dbReference type="EMBL" id="EFV43757.2"/>
    </source>
</evidence>
<comment type="caution">
    <text evidence="2">The sequence shown here is derived from an EMBL/GenBank/DDBJ whole genome shotgun (WGS) entry which is preliminary data.</text>
</comment>
<evidence type="ECO:0000313" key="3">
    <source>
        <dbReference type="Proteomes" id="UP000006034"/>
    </source>
</evidence>
<keyword evidence="3" id="KW-1185">Reference proteome</keyword>
<dbReference type="HOGENOM" id="CLU_773084_0_0_7"/>
<proteinExistence type="predicted"/>
<feature type="compositionally biased region" description="Basic and acidic residues" evidence="1">
    <location>
        <begin position="303"/>
        <end position="324"/>
    </location>
</feature>
<reference evidence="2 3" key="2">
    <citation type="submission" date="2013-04" db="EMBL/GenBank/DDBJ databases">
        <title>The Genome Sequence of Bilophila wadsworthia 3_1_6.</title>
        <authorList>
            <consortium name="The Broad Institute Genomics Platform"/>
            <person name="Earl A."/>
            <person name="Ward D."/>
            <person name="Feldgarden M."/>
            <person name="Gevers D."/>
            <person name="Sibley C."/>
            <person name="Strauss J."/>
            <person name="Allen-Vercoe E."/>
            <person name="Walker B."/>
            <person name="Young S."/>
            <person name="Zeng Q."/>
            <person name="Gargeya S."/>
            <person name="Fitzgerald M."/>
            <person name="Haas B."/>
            <person name="Abouelleil A."/>
            <person name="Allen A.W."/>
            <person name="Alvarado L."/>
            <person name="Arachchi H.M."/>
            <person name="Berlin A.M."/>
            <person name="Chapman S.B."/>
            <person name="Gainer-Dewar J."/>
            <person name="Goldberg J."/>
            <person name="Griggs A."/>
            <person name="Gujja S."/>
            <person name="Hansen M."/>
            <person name="Howarth C."/>
            <person name="Imamovic A."/>
            <person name="Ireland A."/>
            <person name="Larimer J."/>
            <person name="McCowan C."/>
            <person name="Murphy C."/>
            <person name="Pearson M."/>
            <person name="Poon T.W."/>
            <person name="Priest M."/>
            <person name="Roberts A."/>
            <person name="Saif S."/>
            <person name="Shea T."/>
            <person name="Sisk P."/>
            <person name="Sykes S."/>
            <person name="Wortman J."/>
            <person name="Nusbaum C."/>
            <person name="Birren B."/>
        </authorList>
    </citation>
    <scope>NUCLEOTIDE SEQUENCE [LARGE SCALE GENOMIC DNA]</scope>
    <source>
        <strain evidence="2 3">3_1_6</strain>
    </source>
</reference>
<dbReference type="GeneID" id="78085578"/>